<evidence type="ECO:0008006" key="4">
    <source>
        <dbReference type="Google" id="ProtNLM"/>
    </source>
</evidence>
<keyword evidence="1" id="KW-0472">Membrane</keyword>
<dbReference type="PANTHER" id="PTHR36169">
    <property type="entry name" value="ETHANOLAMINE UTILIZATION PROTEIN EUTQ"/>
    <property type="match status" value="1"/>
</dbReference>
<proteinExistence type="predicted"/>
<dbReference type="Proteomes" id="UP000011777">
    <property type="component" value="Unassembled WGS sequence"/>
</dbReference>
<comment type="caution">
    <text evidence="2">The sequence shown here is derived from an EMBL/GenBank/DDBJ whole genome shotgun (WGS) entry which is preliminary data.</text>
</comment>
<evidence type="ECO:0000313" key="2">
    <source>
        <dbReference type="EMBL" id="EMG48028.1"/>
    </source>
</evidence>
<dbReference type="OMA" id="WIHESPN"/>
<dbReference type="EMBL" id="AOGT01001303">
    <property type="protein sequence ID" value="EMG48028.1"/>
    <property type="molecule type" value="Genomic_DNA"/>
</dbReference>
<organism evidence="2 3">
    <name type="scientific">Candida maltosa (strain Xu316)</name>
    <name type="common">Yeast</name>
    <dbReference type="NCBI Taxonomy" id="1245528"/>
    <lineage>
        <taxon>Eukaryota</taxon>
        <taxon>Fungi</taxon>
        <taxon>Dikarya</taxon>
        <taxon>Ascomycota</taxon>
        <taxon>Saccharomycotina</taxon>
        <taxon>Pichiomycetes</taxon>
        <taxon>Debaryomycetaceae</taxon>
        <taxon>Candida/Lodderomyces clade</taxon>
        <taxon>Candida</taxon>
    </lineage>
</organism>
<evidence type="ECO:0000313" key="3">
    <source>
        <dbReference type="Proteomes" id="UP000011777"/>
    </source>
</evidence>
<dbReference type="AlphaFoldDB" id="M3J7I0"/>
<accession>M3J7I0</accession>
<keyword evidence="1" id="KW-1133">Transmembrane helix</keyword>
<dbReference type="STRING" id="1245528.M3J7I0"/>
<dbReference type="OrthoDB" id="2152029at2759"/>
<evidence type="ECO:0000256" key="1">
    <source>
        <dbReference type="SAM" id="Phobius"/>
    </source>
</evidence>
<dbReference type="Pfam" id="PF10340">
    <property type="entry name" value="Say1_Mug180"/>
    <property type="match status" value="1"/>
</dbReference>
<feature type="transmembrane region" description="Helical" evidence="1">
    <location>
        <begin position="6"/>
        <end position="26"/>
    </location>
</feature>
<protein>
    <recommendedName>
        <fullName evidence="4">Alpha/beta hydrolase fold-3 domain-containing protein</fullName>
    </recommendedName>
</protein>
<dbReference type="HOGENOM" id="CLU_053543_0_0_1"/>
<dbReference type="Gene3D" id="3.40.50.1820">
    <property type="entry name" value="alpha/beta hydrolase"/>
    <property type="match status" value="1"/>
</dbReference>
<reference evidence="2 3" key="1">
    <citation type="submission" date="2013-02" db="EMBL/GenBank/DDBJ databases">
        <title>Genome sequence of Candida maltosa Xu316, a potential industrial strain for xylitol and ethanol production.</title>
        <authorList>
            <person name="Yu J."/>
            <person name="Wang Q."/>
            <person name="Geng X."/>
            <person name="Bao W."/>
            <person name="He P."/>
            <person name="Cai J."/>
        </authorList>
    </citation>
    <scope>NUCLEOTIDE SEQUENCE [LARGE SCALE GENOMIC DNA]</scope>
    <source>
        <strain evidence="3">Xu316</strain>
    </source>
</reference>
<dbReference type="SUPFAM" id="SSF53474">
    <property type="entry name" value="alpha/beta-Hydrolases"/>
    <property type="match status" value="1"/>
</dbReference>
<sequence>MLSLYGIGQILLIPIRLLFFVILYPFRGGIPGKYKHDFKRSFLITVCRLALKFSAKDQGVLNFLTTNYVLNSIIKHKHPRLTELNNFGKRYDDQSFWVVKAPARLKGDPVLIYLHGGGFHFDTSPPQMEGLLAIYHLLDPDKRDKLSMLVLDYKLASKGYPMPRQLLDLISTYTNLVKDGYDNIILLGDSAGGTLAVNLLQHLRLTDNKLPYPRHLVLISPWFKLVPDLEDYTPGHSFYENEKYDLIQWYAGKKLIDGYKSLFGESDYKTLTISPGNCTYNYLDWADIPTFTSKGYGAFVIVGENECSRDDILRWSQFALKSTLPLEFDSSEGRFNPDVHEFTKNSPDQAYIEIVIEPLGVHDSSFILEVDVIKKVEKNGLTTIDTLDQDKYFGTIRIVKFLNRII</sequence>
<dbReference type="InterPro" id="IPR019436">
    <property type="entry name" value="Say1-like"/>
</dbReference>
<keyword evidence="3" id="KW-1185">Reference proteome</keyword>
<gene>
    <name evidence="2" type="ORF">G210_1478</name>
</gene>
<dbReference type="InterPro" id="IPR010424">
    <property type="entry name" value="EutQ"/>
</dbReference>
<name>M3J7I0_CANMX</name>
<keyword evidence="1" id="KW-0812">Transmembrane</keyword>
<dbReference type="eggNOG" id="KOG1515">
    <property type="taxonomic scope" value="Eukaryota"/>
</dbReference>
<dbReference type="PANTHER" id="PTHR36169:SF1">
    <property type="entry name" value="ACETATE KINASE EUTQ"/>
    <property type="match status" value="1"/>
</dbReference>
<dbReference type="InterPro" id="IPR029058">
    <property type="entry name" value="AB_hydrolase_fold"/>
</dbReference>